<reference evidence="2" key="1">
    <citation type="journal article" date="2020" name="Stud. Mycol.">
        <title>101 Dothideomycetes genomes: a test case for predicting lifestyles and emergence of pathogens.</title>
        <authorList>
            <person name="Haridas S."/>
            <person name="Albert R."/>
            <person name="Binder M."/>
            <person name="Bloem J."/>
            <person name="Labutti K."/>
            <person name="Salamov A."/>
            <person name="Andreopoulos B."/>
            <person name="Baker S."/>
            <person name="Barry K."/>
            <person name="Bills G."/>
            <person name="Bluhm B."/>
            <person name="Cannon C."/>
            <person name="Castanera R."/>
            <person name="Culley D."/>
            <person name="Daum C."/>
            <person name="Ezra D."/>
            <person name="Gonzalez J."/>
            <person name="Henrissat B."/>
            <person name="Kuo A."/>
            <person name="Liang C."/>
            <person name="Lipzen A."/>
            <person name="Lutzoni F."/>
            <person name="Magnuson J."/>
            <person name="Mondo S."/>
            <person name="Nolan M."/>
            <person name="Ohm R."/>
            <person name="Pangilinan J."/>
            <person name="Park H.-J."/>
            <person name="Ramirez L."/>
            <person name="Alfaro M."/>
            <person name="Sun H."/>
            <person name="Tritt A."/>
            <person name="Yoshinaga Y."/>
            <person name="Zwiers L.-H."/>
            <person name="Turgeon B."/>
            <person name="Goodwin S."/>
            <person name="Spatafora J."/>
            <person name="Crous P."/>
            <person name="Grigoriev I."/>
        </authorList>
    </citation>
    <scope>NUCLEOTIDE SEQUENCE</scope>
    <source>
        <strain evidence="2">CBS 161.51</strain>
    </source>
</reference>
<evidence type="ECO:0000313" key="2">
    <source>
        <dbReference type="EMBL" id="KAF1936078.1"/>
    </source>
</evidence>
<feature type="region of interest" description="Disordered" evidence="1">
    <location>
        <begin position="43"/>
        <end position="84"/>
    </location>
</feature>
<gene>
    <name evidence="2" type="ORF">EJ02DRAFT_427823</name>
</gene>
<accession>A0A6A5S9D8</accession>
<keyword evidence="3" id="KW-1185">Reference proteome</keyword>
<feature type="compositionally biased region" description="Basic and acidic residues" evidence="1">
    <location>
        <begin position="65"/>
        <end position="76"/>
    </location>
</feature>
<evidence type="ECO:0000313" key="3">
    <source>
        <dbReference type="Proteomes" id="UP000800038"/>
    </source>
</evidence>
<sequence length="84" mass="9263">MPVLHLPSGSAPYRETLLVGAVTTRASAQTPEQNKVREALRKFRKANKKLPKEPQTLEEWGLTDAKTDVTSDKSEESGMDQNGP</sequence>
<dbReference type="Proteomes" id="UP000800038">
    <property type="component" value="Unassembled WGS sequence"/>
</dbReference>
<name>A0A6A5S9D8_9PLEO</name>
<organism evidence="2 3">
    <name type="scientific">Clathrospora elynae</name>
    <dbReference type="NCBI Taxonomy" id="706981"/>
    <lineage>
        <taxon>Eukaryota</taxon>
        <taxon>Fungi</taxon>
        <taxon>Dikarya</taxon>
        <taxon>Ascomycota</taxon>
        <taxon>Pezizomycotina</taxon>
        <taxon>Dothideomycetes</taxon>
        <taxon>Pleosporomycetidae</taxon>
        <taxon>Pleosporales</taxon>
        <taxon>Diademaceae</taxon>
        <taxon>Clathrospora</taxon>
    </lineage>
</organism>
<evidence type="ECO:0000256" key="1">
    <source>
        <dbReference type="SAM" id="MobiDB-lite"/>
    </source>
</evidence>
<dbReference type="AlphaFoldDB" id="A0A6A5S9D8"/>
<protein>
    <submittedName>
        <fullName evidence="2">Uncharacterized protein</fullName>
    </submittedName>
</protein>
<proteinExistence type="predicted"/>
<dbReference type="EMBL" id="ML976212">
    <property type="protein sequence ID" value="KAF1936078.1"/>
    <property type="molecule type" value="Genomic_DNA"/>
</dbReference>